<gene>
    <name evidence="1" type="ORF">SETIT_7G033200v2</name>
</gene>
<dbReference type="OrthoDB" id="675438at2759"/>
<sequence length="110" mass="13227">MILDDYGCALYSARVEETSNHPFFTCSFSSWCWRLLRIHWNQNLHCFDRIVEAHRDFSSRMLREILIVTFWAIWKHGNKKGIFKEELALVLLRAKPSLKQELEVWLCNIR</sequence>
<name>A0A368RRR3_SETIT</name>
<evidence type="ECO:0000313" key="1">
    <source>
        <dbReference type="EMBL" id="RCV32818.1"/>
    </source>
</evidence>
<protein>
    <recommendedName>
        <fullName evidence="2">Reverse transcriptase zinc-binding domain-containing protein</fullName>
    </recommendedName>
</protein>
<proteinExistence type="predicted"/>
<dbReference type="AlphaFoldDB" id="A0A368RRR3"/>
<evidence type="ECO:0008006" key="2">
    <source>
        <dbReference type="Google" id="ProtNLM"/>
    </source>
</evidence>
<accession>A0A368RRR3</accession>
<dbReference type="EMBL" id="CM003534">
    <property type="protein sequence ID" value="RCV32818.1"/>
    <property type="molecule type" value="Genomic_DNA"/>
</dbReference>
<reference evidence="1" key="1">
    <citation type="journal article" date="2012" name="Nat. Biotechnol.">
        <title>Reference genome sequence of the model plant Setaria.</title>
        <authorList>
            <person name="Bennetzen J.L."/>
            <person name="Schmutz J."/>
            <person name="Wang H."/>
            <person name="Percifield R."/>
            <person name="Hawkins J."/>
            <person name="Pontaroli A.C."/>
            <person name="Estep M."/>
            <person name="Feng L."/>
            <person name="Vaughn J.N."/>
            <person name="Grimwood J."/>
            <person name="Jenkins J."/>
            <person name="Barry K."/>
            <person name="Lindquist E."/>
            <person name="Hellsten U."/>
            <person name="Deshpande S."/>
            <person name="Wang X."/>
            <person name="Wu X."/>
            <person name="Mitros T."/>
            <person name="Triplett J."/>
            <person name="Yang X."/>
            <person name="Ye C.Y."/>
            <person name="Mauro-Herrera M."/>
            <person name="Wang L."/>
            <person name="Li P."/>
            <person name="Sharma M."/>
            <person name="Sharma R."/>
            <person name="Ronald P.C."/>
            <person name="Panaud O."/>
            <person name="Kellogg E.A."/>
            <person name="Brutnell T.P."/>
            <person name="Doust A.N."/>
            <person name="Tuskan G.A."/>
            <person name="Rokhsar D."/>
            <person name="Devos K.M."/>
        </authorList>
    </citation>
    <scope>NUCLEOTIDE SEQUENCE [LARGE SCALE GENOMIC DNA]</scope>
    <source>
        <strain evidence="1">Yugu1</strain>
    </source>
</reference>
<reference evidence="1" key="2">
    <citation type="submission" date="2015-07" db="EMBL/GenBank/DDBJ databases">
        <authorList>
            <person name="Noorani M."/>
        </authorList>
    </citation>
    <scope>NUCLEOTIDE SEQUENCE</scope>
    <source>
        <strain evidence="1">Yugu1</strain>
    </source>
</reference>
<organism evidence="1">
    <name type="scientific">Setaria italica</name>
    <name type="common">Foxtail millet</name>
    <name type="synonym">Panicum italicum</name>
    <dbReference type="NCBI Taxonomy" id="4555"/>
    <lineage>
        <taxon>Eukaryota</taxon>
        <taxon>Viridiplantae</taxon>
        <taxon>Streptophyta</taxon>
        <taxon>Embryophyta</taxon>
        <taxon>Tracheophyta</taxon>
        <taxon>Spermatophyta</taxon>
        <taxon>Magnoliopsida</taxon>
        <taxon>Liliopsida</taxon>
        <taxon>Poales</taxon>
        <taxon>Poaceae</taxon>
        <taxon>PACMAD clade</taxon>
        <taxon>Panicoideae</taxon>
        <taxon>Panicodae</taxon>
        <taxon>Paniceae</taxon>
        <taxon>Cenchrinae</taxon>
        <taxon>Setaria</taxon>
    </lineage>
</organism>